<name>A0A2C5YBW7_9HYPO</name>
<keyword evidence="2" id="KW-1133">Transmembrane helix</keyword>
<protein>
    <submittedName>
        <fullName evidence="3">Uncharacterized protein</fullName>
    </submittedName>
</protein>
<keyword evidence="4" id="KW-1185">Reference proteome</keyword>
<accession>A0A2C5YBW7</accession>
<evidence type="ECO:0000313" key="4">
    <source>
        <dbReference type="Proteomes" id="UP000226431"/>
    </source>
</evidence>
<dbReference type="STRING" id="2004952.A0A2C5YBW7"/>
<keyword evidence="2" id="KW-0812">Transmembrane</keyword>
<dbReference type="Proteomes" id="UP000226431">
    <property type="component" value="Unassembled WGS sequence"/>
</dbReference>
<feature type="region of interest" description="Disordered" evidence="1">
    <location>
        <begin position="328"/>
        <end position="355"/>
    </location>
</feature>
<dbReference type="EMBL" id="NJES01001342">
    <property type="protein sequence ID" value="PHH66207.1"/>
    <property type="molecule type" value="Genomic_DNA"/>
</dbReference>
<dbReference type="OrthoDB" id="5278722at2759"/>
<organism evidence="3 4">
    <name type="scientific">Ophiocordyceps camponoti-rufipedis</name>
    <dbReference type="NCBI Taxonomy" id="2004952"/>
    <lineage>
        <taxon>Eukaryota</taxon>
        <taxon>Fungi</taxon>
        <taxon>Dikarya</taxon>
        <taxon>Ascomycota</taxon>
        <taxon>Pezizomycotina</taxon>
        <taxon>Sordariomycetes</taxon>
        <taxon>Hypocreomycetidae</taxon>
        <taxon>Hypocreales</taxon>
        <taxon>Ophiocordycipitaceae</taxon>
        <taxon>Ophiocordyceps</taxon>
    </lineage>
</organism>
<sequence length="441" mass="49008">MPSLQDKSAALGHHHGLPLALKSVDEPQYLDRRSFRQTGLKALLAFVTQRIRRGGARPLVLFALLFLVVPALVGLTPASWHRPWTWTLATSDNLRIVVFGSEDLLGSASGRPTWTERLCNERIYADVIGALENRMKETDLTKSPALNYSFVAEQYPIAAQSPDLEAQVQQFLSLRPAVVTPRSTLWVFTFGTWDVWYLAALPRESSEHAVDALVSHLFSQIEVLYGASLRRGSVAFSDYWAGVSASDVDRLKDPGAHGRVDERELESFRIVMPDLLDLTLTPGWQTRPEPPAPHSQAEQMRNAAFLTERWNSKVREELGRWVAKGRAKPNGMDDVGQSRLGPVMDAPYPRRTGLRSTPATTILDAMTEQEMLRTGANKDQEASLLDVRKPCVKGDEACSTPEAHLFHDAFTVSQGAAQEAARMMADKISEELILSARERAV</sequence>
<evidence type="ECO:0000313" key="3">
    <source>
        <dbReference type="EMBL" id="PHH66207.1"/>
    </source>
</evidence>
<reference evidence="3 4" key="1">
    <citation type="submission" date="2017-06" db="EMBL/GenBank/DDBJ databases">
        <title>Ant-infecting Ophiocordyceps genomes reveal a high diversity of potential behavioral manipulation genes and a possible major role for enterotoxins.</title>
        <authorList>
            <person name="De Bekker C."/>
            <person name="Evans H.C."/>
            <person name="Brachmann A."/>
            <person name="Hughes D.P."/>
        </authorList>
    </citation>
    <scope>NUCLEOTIDE SEQUENCE [LARGE SCALE GENOMIC DNA]</scope>
    <source>
        <strain evidence="3 4">Map16</strain>
    </source>
</reference>
<evidence type="ECO:0000256" key="2">
    <source>
        <dbReference type="SAM" id="Phobius"/>
    </source>
</evidence>
<gene>
    <name evidence="3" type="ORF">CDD80_961</name>
</gene>
<evidence type="ECO:0000256" key="1">
    <source>
        <dbReference type="SAM" id="MobiDB-lite"/>
    </source>
</evidence>
<proteinExistence type="predicted"/>
<keyword evidence="2" id="KW-0472">Membrane</keyword>
<comment type="caution">
    <text evidence="3">The sequence shown here is derived from an EMBL/GenBank/DDBJ whole genome shotgun (WGS) entry which is preliminary data.</text>
</comment>
<feature type="transmembrane region" description="Helical" evidence="2">
    <location>
        <begin position="59"/>
        <end position="80"/>
    </location>
</feature>
<dbReference type="AlphaFoldDB" id="A0A2C5YBW7"/>